<evidence type="ECO:0000256" key="5">
    <source>
        <dbReference type="ARBA" id="ARBA00022660"/>
    </source>
</evidence>
<evidence type="ECO:0000256" key="4">
    <source>
        <dbReference type="ARBA" id="ARBA00022617"/>
    </source>
</evidence>
<feature type="domain" description="Cytochrome oxidase subunit II transmembrane region profile" evidence="21">
    <location>
        <begin position="32"/>
        <end position="132"/>
    </location>
</feature>
<comment type="subcellular location">
    <subcellularLocation>
        <location evidence="17">Cell membrane</location>
        <topology evidence="17">Multi-pass membrane protein</topology>
    </subcellularLocation>
    <subcellularLocation>
        <location evidence="1">Membrane</location>
        <topology evidence="1">Multi-pass membrane protein</topology>
    </subcellularLocation>
</comment>
<keyword evidence="3 17" id="KW-0813">Transport</keyword>
<dbReference type="AlphaFoldDB" id="A0A936N8K3"/>
<comment type="similarity">
    <text evidence="2 17">Belongs to the cytochrome c oxidase subunit 2 family.</text>
</comment>
<evidence type="ECO:0000256" key="13">
    <source>
        <dbReference type="ARBA" id="ARBA00023136"/>
    </source>
</evidence>
<keyword evidence="9 17" id="KW-0249">Electron transport</keyword>
<dbReference type="PROSITE" id="PS50857">
    <property type="entry name" value="COX2_CUA"/>
    <property type="match status" value="1"/>
</dbReference>
<sequence length="387" mass="42751">MNFLSRLPAPARRAGHVLLGVALVGVLVSCGNQDTYPLTTLSPKGKQADQIHTLVKPIFFIAAIVFVLVEGLIVVIVIRYRRRRNEGDGEGDPKQVHGNTPLELTWTALPAVILAVLSVTNVQTIFALQDREPDAVKIDVFGQQWWWEYRYDTNDDGEFDIISANEMVIPAGRPIELNVQSRDVIHSFWIPALNGKMDSVPGRTQFLGFQANKPGVFQGQCTEFCGLSHGYMRMEVKALPPAEYEDWVQSQQAPPAEPTGELAKEGRTAFLAQCAYCHQVNGLTSEGEYSDEGPVNDYKGLDGAALPTVRPGVAPNLTHLMSRNRFAGNMFPLYYEDGTPDEGKLKEWLANPQAMKPMMPDNLQGMPNLNLDPATIDALVAYLITLD</sequence>
<dbReference type="PROSITE" id="PS00078">
    <property type="entry name" value="COX2"/>
    <property type="match status" value="1"/>
</dbReference>
<dbReference type="GO" id="GO:0020037">
    <property type="term" value="F:heme binding"/>
    <property type="evidence" value="ECO:0007669"/>
    <property type="project" value="InterPro"/>
</dbReference>
<dbReference type="PROSITE" id="PS50999">
    <property type="entry name" value="COX2_TM"/>
    <property type="match status" value="1"/>
</dbReference>
<organism evidence="23 24">
    <name type="scientific">Candidatus Neomicrothrix subdominans</name>
    <dbReference type="NCBI Taxonomy" id="2954438"/>
    <lineage>
        <taxon>Bacteria</taxon>
        <taxon>Bacillati</taxon>
        <taxon>Actinomycetota</taxon>
        <taxon>Acidimicrobiia</taxon>
        <taxon>Acidimicrobiales</taxon>
        <taxon>Microthrixaceae</taxon>
        <taxon>Candidatus Neomicrothrix</taxon>
    </lineage>
</organism>
<evidence type="ECO:0000256" key="18">
    <source>
        <dbReference type="RuleBase" id="RU004024"/>
    </source>
</evidence>
<dbReference type="InterPro" id="IPR036257">
    <property type="entry name" value="Cyt_c_oxidase_su2_TM_sf"/>
</dbReference>
<dbReference type="EMBL" id="JADJZA010000001">
    <property type="protein sequence ID" value="MBK9295360.1"/>
    <property type="molecule type" value="Genomic_DNA"/>
</dbReference>
<evidence type="ECO:0000256" key="3">
    <source>
        <dbReference type="ARBA" id="ARBA00022448"/>
    </source>
</evidence>
<feature type="transmembrane region" description="Helical" evidence="19">
    <location>
        <begin position="57"/>
        <end position="78"/>
    </location>
</feature>
<evidence type="ECO:0000259" key="22">
    <source>
        <dbReference type="PROSITE" id="PS51007"/>
    </source>
</evidence>
<evidence type="ECO:0000256" key="1">
    <source>
        <dbReference type="ARBA" id="ARBA00004141"/>
    </source>
</evidence>
<comment type="cofactor">
    <cofactor evidence="18">
        <name>Cu cation</name>
        <dbReference type="ChEBI" id="CHEBI:23378"/>
    </cofactor>
    <text evidence="18">Binds a copper A center.</text>
</comment>
<comment type="caution">
    <text evidence="23">The sequence shown here is derived from an EMBL/GenBank/DDBJ whole genome shotgun (WGS) entry which is preliminary data.</text>
</comment>
<dbReference type="PRINTS" id="PR01166">
    <property type="entry name" value="CYCOXIDASEII"/>
</dbReference>
<evidence type="ECO:0000313" key="23">
    <source>
        <dbReference type="EMBL" id="MBK9295360.1"/>
    </source>
</evidence>
<proteinExistence type="inferred from homology"/>
<dbReference type="InterPro" id="IPR011759">
    <property type="entry name" value="Cyt_c_oxidase_su2_TM_dom"/>
</dbReference>
<dbReference type="GO" id="GO:0042773">
    <property type="term" value="P:ATP synthesis coupled electron transport"/>
    <property type="evidence" value="ECO:0007669"/>
    <property type="project" value="TreeGrafter"/>
</dbReference>
<dbReference type="Proteomes" id="UP000727993">
    <property type="component" value="Unassembled WGS sequence"/>
</dbReference>
<evidence type="ECO:0000256" key="9">
    <source>
        <dbReference type="ARBA" id="ARBA00022982"/>
    </source>
</evidence>
<dbReference type="GO" id="GO:0005886">
    <property type="term" value="C:plasma membrane"/>
    <property type="evidence" value="ECO:0007669"/>
    <property type="project" value="UniProtKB-SubCell"/>
</dbReference>
<keyword evidence="6 17" id="KW-0812">Transmembrane</keyword>
<feature type="domain" description="Cytochrome oxidase subunit II copper A binding" evidence="20">
    <location>
        <begin position="133"/>
        <end position="250"/>
    </location>
</feature>
<dbReference type="EC" id="7.1.1.9" evidence="18"/>
<dbReference type="InterPro" id="IPR008972">
    <property type="entry name" value="Cupredoxin"/>
</dbReference>
<evidence type="ECO:0000256" key="2">
    <source>
        <dbReference type="ARBA" id="ARBA00007866"/>
    </source>
</evidence>
<dbReference type="InterPro" id="IPR034236">
    <property type="entry name" value="CuRO_CcO_Caa3_II"/>
</dbReference>
<dbReference type="PROSITE" id="PS51257">
    <property type="entry name" value="PROKAR_LIPOPROTEIN"/>
    <property type="match status" value="1"/>
</dbReference>
<protein>
    <recommendedName>
        <fullName evidence="18">Cytochrome c oxidase subunit 2</fullName>
        <ecNumber evidence="18">7.1.1.9</ecNumber>
    </recommendedName>
</protein>
<dbReference type="InterPro" id="IPR002429">
    <property type="entry name" value="CcO_II-like_C"/>
</dbReference>
<gene>
    <name evidence="23" type="primary">coxB</name>
    <name evidence="23" type="ORF">IPN02_00485</name>
</gene>
<dbReference type="GO" id="GO:0005507">
    <property type="term" value="F:copper ion binding"/>
    <property type="evidence" value="ECO:0007669"/>
    <property type="project" value="InterPro"/>
</dbReference>
<dbReference type="SUPFAM" id="SSF81464">
    <property type="entry name" value="Cytochrome c oxidase subunit II-like, transmembrane region"/>
    <property type="match status" value="1"/>
</dbReference>
<evidence type="ECO:0000259" key="21">
    <source>
        <dbReference type="PROSITE" id="PS50999"/>
    </source>
</evidence>
<evidence type="ECO:0000313" key="24">
    <source>
        <dbReference type="Proteomes" id="UP000727993"/>
    </source>
</evidence>
<evidence type="ECO:0000256" key="6">
    <source>
        <dbReference type="ARBA" id="ARBA00022692"/>
    </source>
</evidence>
<feature type="domain" description="Cytochrome c" evidence="22">
    <location>
        <begin position="261"/>
        <end position="387"/>
    </location>
</feature>
<keyword evidence="5 17" id="KW-0679">Respiratory chain</keyword>
<comment type="function">
    <text evidence="14 18">Subunits I and II form the functional core of the enzyme complex. Electrons originating in cytochrome c are transferred via heme a and Cu(A) to the binuclear center formed by heme a3 and Cu(B).</text>
</comment>
<dbReference type="InterPro" id="IPR001505">
    <property type="entry name" value="Copper_CuA"/>
</dbReference>
<dbReference type="InterPro" id="IPR014222">
    <property type="entry name" value="Cyt_c_oxidase_su2"/>
</dbReference>
<keyword evidence="13 19" id="KW-0472">Membrane</keyword>
<reference evidence="23 24" key="1">
    <citation type="submission" date="2020-10" db="EMBL/GenBank/DDBJ databases">
        <title>Connecting structure to function with the recovery of over 1000 high-quality activated sludge metagenome-assembled genomes encoding full-length rRNA genes using long-read sequencing.</title>
        <authorList>
            <person name="Singleton C.M."/>
            <person name="Petriglieri F."/>
            <person name="Kristensen J.M."/>
            <person name="Kirkegaard R.H."/>
            <person name="Michaelsen T.Y."/>
            <person name="Andersen M.H."/>
            <person name="Karst S.M."/>
            <person name="Dueholm M.S."/>
            <person name="Nielsen P.H."/>
            <person name="Albertsen M."/>
        </authorList>
    </citation>
    <scope>NUCLEOTIDE SEQUENCE [LARGE SCALE GENOMIC DNA]</scope>
    <source>
        <strain evidence="23">Lyne_18-Q3-R50-59_MAXAC.006</strain>
    </source>
</reference>
<keyword evidence="12 18" id="KW-0186">Copper</keyword>
<keyword evidence="8" id="KW-1278">Translocase</keyword>
<dbReference type="CDD" id="cd04213">
    <property type="entry name" value="CuRO_CcO_Caa3_II"/>
    <property type="match status" value="1"/>
</dbReference>
<dbReference type="InterPro" id="IPR009056">
    <property type="entry name" value="Cyt_c-like_dom"/>
</dbReference>
<dbReference type="SUPFAM" id="SSF49503">
    <property type="entry name" value="Cupredoxins"/>
    <property type="match status" value="1"/>
</dbReference>
<dbReference type="InterPro" id="IPR045187">
    <property type="entry name" value="CcO_II"/>
</dbReference>
<evidence type="ECO:0000256" key="12">
    <source>
        <dbReference type="ARBA" id="ARBA00023008"/>
    </source>
</evidence>
<evidence type="ECO:0000256" key="11">
    <source>
        <dbReference type="ARBA" id="ARBA00023004"/>
    </source>
</evidence>
<dbReference type="GO" id="GO:0016491">
    <property type="term" value="F:oxidoreductase activity"/>
    <property type="evidence" value="ECO:0007669"/>
    <property type="project" value="InterPro"/>
</dbReference>
<dbReference type="Pfam" id="PF02790">
    <property type="entry name" value="COX2_TM"/>
    <property type="match status" value="1"/>
</dbReference>
<evidence type="ECO:0000256" key="15">
    <source>
        <dbReference type="ARBA" id="ARBA00047816"/>
    </source>
</evidence>
<evidence type="ECO:0000256" key="10">
    <source>
        <dbReference type="ARBA" id="ARBA00022989"/>
    </source>
</evidence>
<dbReference type="Pfam" id="PF00034">
    <property type="entry name" value="Cytochrom_C"/>
    <property type="match status" value="1"/>
</dbReference>
<evidence type="ECO:0000256" key="14">
    <source>
        <dbReference type="ARBA" id="ARBA00024688"/>
    </source>
</evidence>
<dbReference type="PANTHER" id="PTHR22888">
    <property type="entry name" value="CYTOCHROME C OXIDASE, SUBUNIT II"/>
    <property type="match status" value="1"/>
</dbReference>
<dbReference type="PANTHER" id="PTHR22888:SF9">
    <property type="entry name" value="CYTOCHROME C OXIDASE SUBUNIT 2"/>
    <property type="match status" value="1"/>
</dbReference>
<dbReference type="Pfam" id="PF00116">
    <property type="entry name" value="COX2"/>
    <property type="match status" value="1"/>
</dbReference>
<dbReference type="Gene3D" id="2.60.40.420">
    <property type="entry name" value="Cupredoxins - blue copper proteins"/>
    <property type="match status" value="1"/>
</dbReference>
<keyword evidence="7 16" id="KW-0479">Metal-binding</keyword>
<evidence type="ECO:0000256" key="16">
    <source>
        <dbReference type="PROSITE-ProRule" id="PRU00433"/>
    </source>
</evidence>
<name>A0A936N8K3_9ACTN</name>
<accession>A0A936N8K3</accession>
<evidence type="ECO:0000259" key="20">
    <source>
        <dbReference type="PROSITE" id="PS50857"/>
    </source>
</evidence>
<evidence type="ECO:0000256" key="7">
    <source>
        <dbReference type="ARBA" id="ARBA00022723"/>
    </source>
</evidence>
<keyword evidence="4 16" id="KW-0349">Heme</keyword>
<dbReference type="InterPro" id="IPR036909">
    <property type="entry name" value="Cyt_c-like_dom_sf"/>
</dbReference>
<evidence type="ECO:0000256" key="17">
    <source>
        <dbReference type="RuleBase" id="RU000456"/>
    </source>
</evidence>
<dbReference type="PROSITE" id="PS51007">
    <property type="entry name" value="CYTC"/>
    <property type="match status" value="1"/>
</dbReference>
<comment type="catalytic activity">
    <reaction evidence="15 18">
        <text>4 Fe(II)-[cytochrome c] + O2 + 8 H(+)(in) = 4 Fe(III)-[cytochrome c] + 2 H2O + 4 H(+)(out)</text>
        <dbReference type="Rhea" id="RHEA:11436"/>
        <dbReference type="Rhea" id="RHEA-COMP:10350"/>
        <dbReference type="Rhea" id="RHEA-COMP:14399"/>
        <dbReference type="ChEBI" id="CHEBI:15377"/>
        <dbReference type="ChEBI" id="CHEBI:15378"/>
        <dbReference type="ChEBI" id="CHEBI:15379"/>
        <dbReference type="ChEBI" id="CHEBI:29033"/>
        <dbReference type="ChEBI" id="CHEBI:29034"/>
        <dbReference type="EC" id="7.1.1.9"/>
    </reaction>
</comment>
<evidence type="ECO:0000256" key="19">
    <source>
        <dbReference type="SAM" id="Phobius"/>
    </source>
</evidence>
<keyword evidence="10 19" id="KW-1133">Transmembrane helix</keyword>
<dbReference type="SUPFAM" id="SSF46626">
    <property type="entry name" value="Cytochrome c"/>
    <property type="match status" value="1"/>
</dbReference>
<dbReference type="GO" id="GO:0004129">
    <property type="term" value="F:cytochrome-c oxidase activity"/>
    <property type="evidence" value="ECO:0007669"/>
    <property type="project" value="UniProtKB-EC"/>
</dbReference>
<dbReference type="Gene3D" id="1.10.287.90">
    <property type="match status" value="1"/>
</dbReference>
<dbReference type="NCBIfam" id="TIGR02866">
    <property type="entry name" value="CoxB"/>
    <property type="match status" value="1"/>
</dbReference>
<keyword evidence="11 16" id="KW-0408">Iron</keyword>
<evidence type="ECO:0000256" key="8">
    <source>
        <dbReference type="ARBA" id="ARBA00022967"/>
    </source>
</evidence>